<dbReference type="KEGG" id="ifl:C1H71_17955"/>
<dbReference type="Pfam" id="PF06723">
    <property type="entry name" value="MreB_Mbl"/>
    <property type="match status" value="1"/>
</dbReference>
<evidence type="ECO:0000313" key="2">
    <source>
        <dbReference type="Proteomes" id="UP000515917"/>
    </source>
</evidence>
<keyword evidence="2" id="KW-1185">Reference proteome</keyword>
<protein>
    <submittedName>
        <fullName evidence="1">Rod shape-determining protein MreB</fullName>
    </submittedName>
</protein>
<reference evidence="1 2" key="1">
    <citation type="submission" date="2018-01" db="EMBL/GenBank/DDBJ databases">
        <title>Genome sequence of Iodobacter sp. strain PCH194 isolated from Indian Trans-Himalaya.</title>
        <authorList>
            <person name="Kumar V."/>
            <person name="Thakur V."/>
            <person name="Kumar S."/>
            <person name="Singh D."/>
        </authorList>
    </citation>
    <scope>NUCLEOTIDE SEQUENCE [LARGE SCALE GENOMIC DNA]</scope>
    <source>
        <strain evidence="1 2">PCH194</strain>
    </source>
</reference>
<evidence type="ECO:0000313" key="1">
    <source>
        <dbReference type="EMBL" id="QBC45231.1"/>
    </source>
</evidence>
<organism evidence="1 2">
    <name type="scientific">Iodobacter fluviatilis</name>
    <dbReference type="NCBI Taxonomy" id="537"/>
    <lineage>
        <taxon>Bacteria</taxon>
        <taxon>Pseudomonadati</taxon>
        <taxon>Pseudomonadota</taxon>
        <taxon>Betaproteobacteria</taxon>
        <taxon>Neisseriales</taxon>
        <taxon>Chitinibacteraceae</taxon>
        <taxon>Iodobacter</taxon>
    </lineage>
</organism>
<dbReference type="InterPro" id="IPR056546">
    <property type="entry name" value="MreB_MamK-like"/>
</dbReference>
<dbReference type="Proteomes" id="UP000515917">
    <property type="component" value="Chromosome"/>
</dbReference>
<name>A0A7G3GD44_9NEIS</name>
<gene>
    <name evidence="1" type="ORF">C1H71_17955</name>
</gene>
<dbReference type="RefSeq" id="WP_130107738.1">
    <property type="nucleotide sequence ID" value="NZ_CP025781.1"/>
</dbReference>
<dbReference type="AlphaFoldDB" id="A0A7G3GD44"/>
<dbReference type="Gene3D" id="3.30.420.40">
    <property type="match status" value="1"/>
</dbReference>
<sequence length="163" mass="17450">MLSYFTQVIYVQISPDRLTVRNTKTGASFSDVPEVAIANKPKPSILAVGKEARTHKAGSSVQIVNPFAHPRSMVSDFTVAEQVLKAFILRVKGNSFFIPAPKVVMHPLGEPAGGFTQVEARAFHEMALGAGASRVAVWQGRQLSDQEVLSGQFPSGSAGKVLS</sequence>
<proteinExistence type="predicted"/>
<dbReference type="EMBL" id="CP025781">
    <property type="protein sequence ID" value="QBC45231.1"/>
    <property type="molecule type" value="Genomic_DNA"/>
</dbReference>
<accession>A0A7G3GD44</accession>